<dbReference type="EMBL" id="QSQR01000003">
    <property type="protein sequence ID" value="RGK47254.1"/>
    <property type="molecule type" value="Genomic_DNA"/>
</dbReference>
<name>A0A8B2Z052_9LACO</name>
<evidence type="ECO:0000313" key="1">
    <source>
        <dbReference type="EMBL" id="RGK47254.1"/>
    </source>
</evidence>
<accession>A0A8B2Z052</accession>
<dbReference type="AlphaFoldDB" id="A0A8B2Z052"/>
<comment type="caution">
    <text evidence="1">The sequence shown here is derived from an EMBL/GenBank/DDBJ whole genome shotgun (WGS) entry which is preliminary data.</text>
</comment>
<reference evidence="1 2" key="1">
    <citation type="submission" date="2018-08" db="EMBL/GenBank/DDBJ databases">
        <title>A genome reference for cultivated species of the human gut microbiota.</title>
        <authorList>
            <person name="Zou Y."/>
            <person name="Xue W."/>
            <person name="Luo G."/>
        </authorList>
    </citation>
    <scope>NUCLEOTIDE SEQUENCE [LARGE SCALE GENOMIC DNA]</scope>
    <source>
        <strain evidence="1 2">TF10-9AT</strain>
    </source>
</reference>
<evidence type="ECO:0000313" key="2">
    <source>
        <dbReference type="Proteomes" id="UP000260790"/>
    </source>
</evidence>
<gene>
    <name evidence="1" type="ORF">DXD09_04765</name>
</gene>
<proteinExistence type="predicted"/>
<dbReference type="Proteomes" id="UP000260790">
    <property type="component" value="Unassembled WGS sequence"/>
</dbReference>
<organism evidence="1 2">
    <name type="scientific">Ligilactobacillus ruminis</name>
    <dbReference type="NCBI Taxonomy" id="1623"/>
    <lineage>
        <taxon>Bacteria</taxon>
        <taxon>Bacillati</taxon>
        <taxon>Bacillota</taxon>
        <taxon>Bacilli</taxon>
        <taxon>Lactobacillales</taxon>
        <taxon>Lactobacillaceae</taxon>
        <taxon>Ligilactobacillus</taxon>
    </lineage>
</organism>
<protein>
    <submittedName>
        <fullName evidence="1">Uncharacterized protein</fullName>
    </submittedName>
</protein>
<sequence>MSVNSHHNGQKFTDKSPENAGLSVKCVLLTDKSAKKGTLSVNLDEILSEMVEQIHFQKSSFFRPFFIIDKKRSCQNTTVRYFSSSSLKSPFRDGMRPSSC</sequence>